<organism evidence="12">
    <name type="scientific">Dendroctonus ponderosae</name>
    <name type="common">Mountain pine beetle</name>
    <dbReference type="NCBI Taxonomy" id="77166"/>
    <lineage>
        <taxon>Eukaryota</taxon>
        <taxon>Metazoa</taxon>
        <taxon>Ecdysozoa</taxon>
        <taxon>Arthropoda</taxon>
        <taxon>Hexapoda</taxon>
        <taxon>Insecta</taxon>
        <taxon>Pterygota</taxon>
        <taxon>Neoptera</taxon>
        <taxon>Endopterygota</taxon>
        <taxon>Coleoptera</taxon>
        <taxon>Polyphaga</taxon>
        <taxon>Cucujiformia</taxon>
        <taxon>Curculionidae</taxon>
        <taxon>Scolytinae</taxon>
        <taxon>Dendroctonus</taxon>
    </lineage>
</organism>
<reference evidence="13 14" key="2">
    <citation type="journal article" date="2013" name="Genome Biol.">
        <title>Draft genome of the mountain pine beetle, Dendroctonus ponderosae Hopkins, a major forest pest.</title>
        <authorList>
            <person name="Keeling C.I."/>
            <person name="Yuen M.M."/>
            <person name="Liao N.Y."/>
            <person name="Docking T.R."/>
            <person name="Chan S.K."/>
            <person name="Taylor G.A."/>
            <person name="Palmquist D.L."/>
            <person name="Jackman S.D."/>
            <person name="Nguyen A."/>
            <person name="Li M."/>
            <person name="Henderson H."/>
            <person name="Janes J.K."/>
            <person name="Zhao Y."/>
            <person name="Pandoh P."/>
            <person name="Moore R."/>
            <person name="Sperling F.A."/>
            <person name="Huber D.P."/>
            <person name="Birol I."/>
            <person name="Jones S.J."/>
            <person name="Bohlmann J."/>
        </authorList>
    </citation>
    <scope>NUCLEOTIDE SEQUENCE</scope>
</reference>
<evidence type="ECO:0000256" key="2">
    <source>
        <dbReference type="ARBA" id="ARBA00009794"/>
    </source>
</evidence>
<keyword evidence="5 8" id="KW-0963">Cytoplasm</keyword>
<proteinExistence type="evidence at transcript level"/>
<evidence type="ECO:0000256" key="1">
    <source>
        <dbReference type="ARBA" id="ARBA00002269"/>
    </source>
</evidence>
<dbReference type="InterPro" id="IPR039768">
    <property type="entry name" value="Nmd3"/>
</dbReference>
<dbReference type="GO" id="GO:0000055">
    <property type="term" value="P:ribosomal large subunit export from nucleus"/>
    <property type="evidence" value="ECO:0007669"/>
    <property type="project" value="TreeGrafter"/>
</dbReference>
<dbReference type="PANTHER" id="PTHR12746">
    <property type="entry name" value="NONSENSE-MEDIATED MRNA DECAY PROTEIN 3"/>
    <property type="match status" value="1"/>
</dbReference>
<evidence type="ECO:0000313" key="14">
    <source>
        <dbReference type="Proteomes" id="UP000030742"/>
    </source>
</evidence>
<keyword evidence="6 8" id="KW-0653">Protein transport</keyword>
<dbReference type="Pfam" id="PF21193">
    <property type="entry name" value="NMD_SH3"/>
    <property type="match status" value="1"/>
</dbReference>
<protein>
    <recommendedName>
        <fullName evidence="3 8">60S ribosomal export protein NMD3</fullName>
    </recommendedName>
</protein>
<dbReference type="PANTHER" id="PTHR12746:SF2">
    <property type="entry name" value="60S RIBOSOMAL EXPORT PROTEIN NMD3"/>
    <property type="match status" value="1"/>
</dbReference>
<name>J3JWL7_DENPD</name>
<reference evidence="12" key="1">
    <citation type="journal article" date="2012" name="Insect Biochem. Mol. Biol.">
        <title>Transcriptome and full-length cDNA resources for the mountain pine beetle, Dendroctonus ponderosae Hopkins, a major insect pest of pine forests.</title>
        <authorList>
            <person name="Keeling C.I."/>
            <person name="Henderson H."/>
            <person name="Li M."/>
            <person name="Yuen M."/>
            <person name="Clark E.L."/>
            <person name="Fraser J.D."/>
            <person name="Huber D.P."/>
            <person name="Liao N.Y."/>
            <person name="Roderick Docking T."/>
            <person name="Birol I."/>
            <person name="Chan S.K."/>
            <person name="Taylor G.A."/>
            <person name="Palmquist D."/>
            <person name="Jones S.J."/>
            <person name="Bohlmann J."/>
        </authorList>
    </citation>
    <scope>NUCLEOTIDE SEQUENCE</scope>
    <source>
        <tissue evidence="12">Midgut and adhering fatbody of emerged adults of both sexes 1</tissue>
    </source>
</reference>
<dbReference type="Pfam" id="PF04981">
    <property type="entry name" value="NMD3"/>
    <property type="match status" value="1"/>
</dbReference>
<dbReference type="GO" id="GO:0043023">
    <property type="term" value="F:ribosomal large subunit binding"/>
    <property type="evidence" value="ECO:0007669"/>
    <property type="project" value="InterPro"/>
</dbReference>
<evidence type="ECO:0000256" key="7">
    <source>
        <dbReference type="ARBA" id="ARBA00023242"/>
    </source>
</evidence>
<gene>
    <name evidence="13" type="ORF">D910_11218</name>
</gene>
<evidence type="ECO:0000256" key="3">
    <source>
        <dbReference type="ARBA" id="ARBA00017035"/>
    </source>
</evidence>
<keyword evidence="4 8" id="KW-0813">Transport</keyword>
<dbReference type="GO" id="GO:0005737">
    <property type="term" value="C:cytoplasm"/>
    <property type="evidence" value="ECO:0007669"/>
    <property type="project" value="UniProtKB-SubCell"/>
</dbReference>
<dbReference type="GO" id="GO:0005634">
    <property type="term" value="C:nucleus"/>
    <property type="evidence" value="ECO:0007669"/>
    <property type="project" value="UniProtKB-SubCell"/>
</dbReference>
<evidence type="ECO:0000256" key="6">
    <source>
        <dbReference type="ARBA" id="ARBA00022927"/>
    </source>
</evidence>
<dbReference type="EMBL" id="KB632375">
    <property type="protein sequence ID" value="ERL93932.1"/>
    <property type="molecule type" value="Genomic_DNA"/>
</dbReference>
<feature type="domain" description="60S ribosomal export protein NMD3 SH3" evidence="11">
    <location>
        <begin position="248"/>
        <end position="295"/>
    </location>
</feature>
<evidence type="ECO:0000259" key="11">
    <source>
        <dbReference type="Pfam" id="PF21193"/>
    </source>
</evidence>
<feature type="domain" description="60S ribosomal export protein NMD3 OB-fold" evidence="10">
    <location>
        <begin position="312"/>
        <end position="408"/>
    </location>
</feature>
<dbReference type="InterPro" id="IPR007064">
    <property type="entry name" value="Nmd3_N"/>
</dbReference>
<evidence type="ECO:0000256" key="8">
    <source>
        <dbReference type="RuleBase" id="RU364108"/>
    </source>
</evidence>
<comment type="function">
    <text evidence="1 8">Acts as an adapter for the XPO1/CRM1-mediated export of the 60S ribosomal subunit.</text>
</comment>
<dbReference type="STRING" id="77166.J3JWL7"/>
<evidence type="ECO:0000313" key="12">
    <source>
        <dbReference type="EMBL" id="AEE62597.1"/>
    </source>
</evidence>
<dbReference type="Pfam" id="PF21192">
    <property type="entry name" value="OB_NMD3"/>
    <property type="match status" value="1"/>
</dbReference>
<comment type="similarity">
    <text evidence="2 8">Belongs to the NMD3 family.</text>
</comment>
<evidence type="ECO:0000256" key="5">
    <source>
        <dbReference type="ARBA" id="ARBA00022490"/>
    </source>
</evidence>
<evidence type="ECO:0000259" key="10">
    <source>
        <dbReference type="Pfam" id="PF21192"/>
    </source>
</evidence>
<sequence>MAQPLERNDVDMSTSVPCCQCGVIIEANPANMCVGCLRVHVDITEGISDQATLYFCRGCERYHQPPSEWIHCALESRELLTLCLKRLKGLNRVKLFDASFVWTEPHSKRIKVKLVIHAEVMGVVLEKSFIVEFTVNHQMCDDCHRREAKDFWRALVQVRQRADNKKTFYYLEQLILKHKVHDNATEIKPVHGGIDFFFATEAHAKKMIDFLVTVLPCKYHHSKKLISHDIHSNIYNYKFTYCLEIVPISKDSVICLPKKMTQSLGGISPICLVYRVTNTIHLIDPSRGQVAEVNSTHYWRSQFNSICNPKQLVEYIVLDIEPIMDKDRKCFPGQGMISTKHVLADVWIVKASELGITTASIHTRTHLGHILKLGDCVLGYNIADTNVNDPHFDKLDKATVPDVILVKKSFDDRESKRMRKRNWKLKRLADHDVESTDGNEFNEFMDDLEEDPELRRNVNIFKNSLFAVDTDDTDYDPNKPCITLDEMLDDLTVNDVEMTD</sequence>
<comment type="subcellular location">
    <subcellularLocation>
        <location evidence="8">Cytoplasm</location>
    </subcellularLocation>
    <subcellularLocation>
        <location evidence="8">Nucleus</location>
    </subcellularLocation>
</comment>
<dbReference type="InterPro" id="IPR048898">
    <property type="entry name" value="OB_NMD3"/>
</dbReference>
<evidence type="ECO:0000259" key="9">
    <source>
        <dbReference type="Pfam" id="PF04981"/>
    </source>
</evidence>
<dbReference type="InterPro" id="IPR048899">
    <property type="entry name" value="NMD_SH3"/>
</dbReference>
<dbReference type="Proteomes" id="UP000030742">
    <property type="component" value="Unassembled WGS sequence"/>
</dbReference>
<dbReference type="GO" id="GO:0015031">
    <property type="term" value="P:protein transport"/>
    <property type="evidence" value="ECO:0007669"/>
    <property type="project" value="UniProtKB-KW"/>
</dbReference>
<feature type="domain" description="Nmd3 N-terminal" evidence="9">
    <location>
        <begin position="18"/>
        <end position="245"/>
    </location>
</feature>
<dbReference type="AlphaFoldDB" id="J3JWL7"/>
<keyword evidence="7 8" id="KW-0539">Nucleus</keyword>
<dbReference type="EMBL" id="BT127635">
    <property type="protein sequence ID" value="AEE62597.1"/>
    <property type="molecule type" value="mRNA"/>
</dbReference>
<evidence type="ECO:0000313" key="13">
    <source>
        <dbReference type="EMBL" id="ERL93932.1"/>
    </source>
</evidence>
<dbReference type="OrthoDB" id="203821at2759"/>
<evidence type="ECO:0000256" key="4">
    <source>
        <dbReference type="ARBA" id="ARBA00022448"/>
    </source>
</evidence>
<accession>J3JWL7</accession>